<keyword evidence="2" id="KW-1185">Reference proteome</keyword>
<accession>A0A9N8VCE4</accession>
<reference evidence="1" key="1">
    <citation type="submission" date="2021-06" db="EMBL/GenBank/DDBJ databases">
        <authorList>
            <person name="Kallberg Y."/>
            <person name="Tangrot J."/>
            <person name="Rosling A."/>
        </authorList>
    </citation>
    <scope>NUCLEOTIDE SEQUENCE</scope>
    <source>
        <strain evidence="1">CL551</strain>
    </source>
</reference>
<protein>
    <submittedName>
        <fullName evidence="1">3625_t:CDS:1</fullName>
    </submittedName>
</protein>
<organism evidence="1 2">
    <name type="scientific">Acaulospora morrowiae</name>
    <dbReference type="NCBI Taxonomy" id="94023"/>
    <lineage>
        <taxon>Eukaryota</taxon>
        <taxon>Fungi</taxon>
        <taxon>Fungi incertae sedis</taxon>
        <taxon>Mucoromycota</taxon>
        <taxon>Glomeromycotina</taxon>
        <taxon>Glomeromycetes</taxon>
        <taxon>Diversisporales</taxon>
        <taxon>Acaulosporaceae</taxon>
        <taxon>Acaulospora</taxon>
    </lineage>
</organism>
<evidence type="ECO:0000313" key="1">
    <source>
        <dbReference type="EMBL" id="CAG8445800.1"/>
    </source>
</evidence>
<name>A0A9N8VCE4_9GLOM</name>
<gene>
    <name evidence="1" type="ORF">AMORRO_LOCUS598</name>
</gene>
<comment type="caution">
    <text evidence="1">The sequence shown here is derived from an EMBL/GenBank/DDBJ whole genome shotgun (WGS) entry which is preliminary data.</text>
</comment>
<sequence>MSTLYSPLVKDRWNEKDTLLLIKELNLSQGNFKKAAELLGRPVRECYKKWSADLRSSTNFLVRVRPIRRTRPSVLRPAPRFLNTLTVASVSSPITNEEYVRIKKLMNIDNILNPNDAYMENVRFKTALRILHEFRPEQEELSESIYMEIVIYMQQMCRAASGYPIGRKNEFEPYIACYNEQSMAKSQVQLSKECLRLISYKFDGTHKVFMGISVGKNGVEVGFGFKKKTDASVLLGELAVKLGKFFGYELIEFCFLSYMTRKLSKAEKTDF</sequence>
<evidence type="ECO:0000313" key="2">
    <source>
        <dbReference type="Proteomes" id="UP000789342"/>
    </source>
</evidence>
<proteinExistence type="predicted"/>
<dbReference type="AlphaFoldDB" id="A0A9N8VCE4"/>
<dbReference type="EMBL" id="CAJVPV010000179">
    <property type="protein sequence ID" value="CAG8445800.1"/>
    <property type="molecule type" value="Genomic_DNA"/>
</dbReference>
<dbReference type="Proteomes" id="UP000789342">
    <property type="component" value="Unassembled WGS sequence"/>
</dbReference>